<comment type="caution">
    <text evidence="1">The sequence shown here is derived from an EMBL/GenBank/DDBJ whole genome shotgun (WGS) entry which is preliminary data.</text>
</comment>
<sequence length="280" mass="32775">MGDKSKIKTGNLEANVMEESELSKRLGRIKRQTDYFVSKIESEQTALAKRFLSHLKRSTRIAEEKEAMERTFKSMRWNLAFDSQNSGHLMTSSRKFGTRRELECQELKQDHGVSSEKLLFDKNPSHVLKRMSQQFEVPYKKIYSFNTSESDRPATVLDMRCKMWQRISFCGDKKERAKSACPPWTKNYKAPRHIQLAHYRALKHIGMKTNLVSAPSRQPEIDVEALANYRSRENEVEKRVISRFNESLEPYKIRPGPNQIVYDTSKLYGELAKLNYRLKK</sequence>
<name>A0ABN8LVK3_9CNID</name>
<keyword evidence="2" id="KW-1185">Reference proteome</keyword>
<accession>A0ABN8LVK3</accession>
<dbReference type="Proteomes" id="UP001159427">
    <property type="component" value="Unassembled WGS sequence"/>
</dbReference>
<protein>
    <submittedName>
        <fullName evidence="1">Uncharacterized protein</fullName>
    </submittedName>
</protein>
<organism evidence="1 2">
    <name type="scientific">Porites evermanni</name>
    <dbReference type="NCBI Taxonomy" id="104178"/>
    <lineage>
        <taxon>Eukaryota</taxon>
        <taxon>Metazoa</taxon>
        <taxon>Cnidaria</taxon>
        <taxon>Anthozoa</taxon>
        <taxon>Hexacorallia</taxon>
        <taxon>Scleractinia</taxon>
        <taxon>Fungiina</taxon>
        <taxon>Poritidae</taxon>
        <taxon>Porites</taxon>
    </lineage>
</organism>
<gene>
    <name evidence="1" type="ORF">PEVE_00010754</name>
</gene>
<dbReference type="EMBL" id="CALNXI010000177">
    <property type="protein sequence ID" value="CAH3021318.1"/>
    <property type="molecule type" value="Genomic_DNA"/>
</dbReference>
<evidence type="ECO:0000313" key="2">
    <source>
        <dbReference type="Proteomes" id="UP001159427"/>
    </source>
</evidence>
<reference evidence="1 2" key="1">
    <citation type="submission" date="2022-05" db="EMBL/GenBank/DDBJ databases">
        <authorList>
            <consortium name="Genoscope - CEA"/>
            <person name="William W."/>
        </authorList>
    </citation>
    <scope>NUCLEOTIDE SEQUENCE [LARGE SCALE GENOMIC DNA]</scope>
</reference>
<evidence type="ECO:0000313" key="1">
    <source>
        <dbReference type="EMBL" id="CAH3021318.1"/>
    </source>
</evidence>
<proteinExistence type="predicted"/>